<dbReference type="PROSITE" id="PS51257">
    <property type="entry name" value="PROKAR_LIPOPROTEIN"/>
    <property type="match status" value="1"/>
</dbReference>
<evidence type="ECO:0000313" key="2">
    <source>
        <dbReference type="Proteomes" id="UP000199670"/>
    </source>
</evidence>
<proteinExistence type="predicted"/>
<dbReference type="EMBL" id="FMAQ01000001">
    <property type="protein sequence ID" value="SCB72664.1"/>
    <property type="molecule type" value="Genomic_DNA"/>
</dbReference>
<dbReference type="STRING" id="1798182.GA0061081_10174"/>
<dbReference type="OrthoDB" id="7056936at2"/>
<reference evidence="2" key="1">
    <citation type="submission" date="2016-08" db="EMBL/GenBank/DDBJ databases">
        <authorList>
            <person name="Varghese N."/>
            <person name="Submissions Spin"/>
        </authorList>
    </citation>
    <scope>NUCLEOTIDE SEQUENCE [LARGE SCALE GENOMIC DNA]</scope>
    <source>
        <strain evidence="2">R-53248</strain>
    </source>
</reference>
<keyword evidence="2" id="KW-1185">Reference proteome</keyword>
<organism evidence="1 2">
    <name type="scientific">Gilliamella bombicola</name>
    <dbReference type="NCBI Taxonomy" id="1798182"/>
    <lineage>
        <taxon>Bacteria</taxon>
        <taxon>Pseudomonadati</taxon>
        <taxon>Pseudomonadota</taxon>
        <taxon>Gammaproteobacteria</taxon>
        <taxon>Orbales</taxon>
        <taxon>Orbaceae</taxon>
        <taxon>Gilliamella</taxon>
    </lineage>
</organism>
<name>A0A1C3YRD4_9GAMM</name>
<sequence length="220" mass="25191">MKISKILICAIVSILVASCTKKISPTKSKEAISQAEQVSLLKEQTEANNPYVIAAKNQLLQFIGSKNFDNYITKHGILNCEGDNNQSSCVLSFYLNEYYKLNYDMKLKKVIEENQAQLDIELSKITATESNIKNYCQSSADFIAAIYTKDTAKINQYFQPKFRMSAQDILSLQTKISKDNYSQFLIEENPSILQEIKVDYVEKCLNNPKDNIINYFNIFR</sequence>
<protein>
    <recommendedName>
        <fullName evidence="3">Lipoprotein</fullName>
    </recommendedName>
</protein>
<evidence type="ECO:0008006" key="3">
    <source>
        <dbReference type="Google" id="ProtNLM"/>
    </source>
</evidence>
<gene>
    <name evidence="1" type="ORF">GA0061081_10174</name>
</gene>
<dbReference type="Proteomes" id="UP000199670">
    <property type="component" value="Unassembled WGS sequence"/>
</dbReference>
<evidence type="ECO:0000313" key="1">
    <source>
        <dbReference type="EMBL" id="SCB72664.1"/>
    </source>
</evidence>
<dbReference type="AlphaFoldDB" id="A0A1C3YRD4"/>
<accession>A0A1C3YRD4</accession>
<dbReference type="RefSeq" id="WP_091346030.1">
    <property type="nucleotide sequence ID" value="NZ_FMAQ01000001.1"/>
</dbReference>